<comment type="caution">
    <text evidence="1">The sequence shown here is derived from an EMBL/GenBank/DDBJ whole genome shotgun (WGS) entry which is preliminary data.</text>
</comment>
<evidence type="ECO:0000313" key="2">
    <source>
        <dbReference type="Proteomes" id="UP000186955"/>
    </source>
</evidence>
<sequence>MHRYFTSTCNYDASLKEFVALKQLSIGIGLLIYFAQGVEIDDAKRESVRLIHWLSDSLEYLSIRGYDKGGNEAHDKEVAASMARFASGSMRLTEIKGVNEIICE</sequence>
<dbReference type="Proteomes" id="UP000186955">
    <property type="component" value="Unassembled WGS sequence"/>
</dbReference>
<proteinExistence type="predicted"/>
<evidence type="ECO:0000313" key="1">
    <source>
        <dbReference type="EMBL" id="OKP13238.1"/>
    </source>
</evidence>
<name>A0A1Q5UL81_9EURO</name>
<organism evidence="1 2">
    <name type="scientific">Penicillium subrubescens</name>
    <dbReference type="NCBI Taxonomy" id="1316194"/>
    <lineage>
        <taxon>Eukaryota</taxon>
        <taxon>Fungi</taxon>
        <taxon>Dikarya</taxon>
        <taxon>Ascomycota</taxon>
        <taxon>Pezizomycotina</taxon>
        <taxon>Eurotiomycetes</taxon>
        <taxon>Eurotiomycetidae</taxon>
        <taxon>Eurotiales</taxon>
        <taxon>Aspergillaceae</taxon>
        <taxon>Penicillium</taxon>
    </lineage>
</organism>
<protein>
    <submittedName>
        <fullName evidence="1">Uncharacterized protein</fullName>
    </submittedName>
</protein>
<dbReference type="AlphaFoldDB" id="A0A1Q5UL81"/>
<dbReference type="EMBL" id="MNBE01000153">
    <property type="protein sequence ID" value="OKP13238.1"/>
    <property type="molecule type" value="Genomic_DNA"/>
</dbReference>
<gene>
    <name evidence="1" type="ORF">PENSUB_1074</name>
</gene>
<dbReference type="STRING" id="1316194.A0A1Q5UL81"/>
<accession>A0A1Q5UL81</accession>
<keyword evidence="2" id="KW-1185">Reference proteome</keyword>
<reference evidence="1 2" key="1">
    <citation type="submission" date="2016-10" db="EMBL/GenBank/DDBJ databases">
        <title>Genome sequence of the ascomycete fungus Penicillium subrubescens.</title>
        <authorList>
            <person name="De Vries R.P."/>
            <person name="Peng M."/>
            <person name="Dilokpimol A."/>
            <person name="Hilden K."/>
            <person name="Makela M.R."/>
            <person name="Grigoriev I."/>
            <person name="Riley R."/>
            <person name="Granchi Z."/>
        </authorList>
    </citation>
    <scope>NUCLEOTIDE SEQUENCE [LARGE SCALE GENOMIC DNA]</scope>
    <source>
        <strain evidence="1 2">CBS 132785</strain>
    </source>
</reference>